<evidence type="ECO:0000256" key="11">
    <source>
        <dbReference type="PROSITE-ProRule" id="PRU00192"/>
    </source>
</evidence>
<dbReference type="Proteomes" id="UP001158576">
    <property type="component" value="Chromosome PAR"/>
</dbReference>
<accession>A0ABN7RNR7</accession>
<dbReference type="InterPro" id="IPR036028">
    <property type="entry name" value="SH3-like_dom_sf"/>
</dbReference>
<dbReference type="InterPro" id="IPR001452">
    <property type="entry name" value="SH3_domain"/>
</dbReference>
<evidence type="ECO:0000313" key="14">
    <source>
        <dbReference type="Proteomes" id="UP001158576"/>
    </source>
</evidence>
<dbReference type="PANTHER" id="PTHR11214:SF3">
    <property type="entry name" value="BETA-1,3-GALACTOSYLTRANSFERASE 6"/>
    <property type="match status" value="1"/>
</dbReference>
<keyword evidence="14" id="KW-1185">Reference proteome</keyword>
<reference evidence="13 14" key="1">
    <citation type="submission" date="2021-04" db="EMBL/GenBank/DDBJ databases">
        <authorList>
            <person name="Bliznina A."/>
        </authorList>
    </citation>
    <scope>NUCLEOTIDE SEQUENCE [LARGE SCALE GENOMIC DNA]</scope>
</reference>
<dbReference type="PROSITE" id="PS50002">
    <property type="entry name" value="SH3"/>
    <property type="match status" value="1"/>
</dbReference>
<dbReference type="Gene3D" id="3.90.550.50">
    <property type="match status" value="1"/>
</dbReference>
<keyword evidence="10" id="KW-0472">Membrane</keyword>
<evidence type="ECO:0000256" key="3">
    <source>
        <dbReference type="ARBA" id="ARBA00022443"/>
    </source>
</evidence>
<dbReference type="Pfam" id="PF14604">
    <property type="entry name" value="SH3_9"/>
    <property type="match status" value="1"/>
</dbReference>
<comment type="similarity">
    <text evidence="2">Belongs to the glycosyltransferase 31 family.</text>
</comment>
<keyword evidence="4" id="KW-0328">Glycosyltransferase</keyword>
<feature type="domain" description="SH3" evidence="12">
    <location>
        <begin position="48"/>
        <end position="107"/>
    </location>
</feature>
<evidence type="ECO:0000256" key="10">
    <source>
        <dbReference type="ARBA" id="ARBA00023136"/>
    </source>
</evidence>
<name>A0ABN7RNR7_OIKDI</name>
<evidence type="ECO:0000256" key="5">
    <source>
        <dbReference type="ARBA" id="ARBA00022679"/>
    </source>
</evidence>
<keyword evidence="3 11" id="KW-0728">SH3 domain</keyword>
<evidence type="ECO:0000256" key="9">
    <source>
        <dbReference type="ARBA" id="ARBA00023034"/>
    </source>
</evidence>
<keyword evidence="8" id="KW-1133">Transmembrane helix</keyword>
<protein>
    <submittedName>
        <fullName evidence="13">Oidioi.mRNA.OKI2018_I69.PAR.g9893.t1.cds</fullName>
    </submittedName>
</protein>
<sequence>MSSTRPTSNNHSVQASILSSFLCNMKPDKKKQKAKQPTPGPQTAPHLVPLKKVVAVEDYEAKKDDELTIKQGEVVHLIEEEHDGWAVGIVDDRLGRFPTSVIEKKLVASELYLYGLLTFHKLVSSTLITNDRVYIIMRVAIAIWSLTLTTAGWEGNRSAFFGAYFPMAPATNFNEEKEYLLNKAVANMQSSLDQLSERIDRYPLNLDTGNDQDWNFYPDTYISGCTKNKCKSIKTLEEAKKQCIKSEDCFGITRENGEFQLRAGDSYSSSNGEHSWMLKLEKCNDELEGEHLINIAQMENLYEDLKDQRFRRPNGRCLYRAEFTHINKLLEFNPKLDFSTVHSPSACDFNNSTESILFGIKSMPESVNFRNSIRKTWVNHDLWSKLGFQIKVVFIIGQKENVNLKEEMTKNGDLLVLDFEESHYNLPYKDMAFLSFIKEKCSSADFVFKGDDDILLVPQNLINEISKIKYSPSIEAIGCKKGPELVIREPTSKYFIPNQIYPKPKWPLYFSGAGYLTTGEFSMNLAKVATEVQVVPLDDVWIGTLIEKMGKSENMARSETICAGVMNGFSIHDTCTVRGLTIVHKVWDSEIMPAAFANVVSKDFNCDEER</sequence>
<dbReference type="EMBL" id="OU015568">
    <property type="protein sequence ID" value="CAG5081503.1"/>
    <property type="molecule type" value="Genomic_DNA"/>
</dbReference>
<dbReference type="PANTHER" id="PTHR11214">
    <property type="entry name" value="BETA-1,3-N-ACETYLGLUCOSAMINYLTRANSFERASE"/>
    <property type="match status" value="1"/>
</dbReference>
<evidence type="ECO:0000259" key="12">
    <source>
        <dbReference type="PROSITE" id="PS50002"/>
    </source>
</evidence>
<dbReference type="InterPro" id="IPR002659">
    <property type="entry name" value="Glyco_trans_31"/>
</dbReference>
<dbReference type="Pfam" id="PF01762">
    <property type="entry name" value="Galactosyl_T"/>
    <property type="match status" value="1"/>
</dbReference>
<gene>
    <name evidence="13" type="ORF">OKIOD_LOCUS1451</name>
</gene>
<proteinExistence type="inferred from homology"/>
<evidence type="ECO:0000313" key="13">
    <source>
        <dbReference type="EMBL" id="CAG5081503.1"/>
    </source>
</evidence>
<organism evidence="13 14">
    <name type="scientific">Oikopleura dioica</name>
    <name type="common">Tunicate</name>
    <dbReference type="NCBI Taxonomy" id="34765"/>
    <lineage>
        <taxon>Eukaryota</taxon>
        <taxon>Metazoa</taxon>
        <taxon>Chordata</taxon>
        <taxon>Tunicata</taxon>
        <taxon>Appendicularia</taxon>
        <taxon>Copelata</taxon>
        <taxon>Oikopleuridae</taxon>
        <taxon>Oikopleura</taxon>
    </lineage>
</organism>
<evidence type="ECO:0000256" key="4">
    <source>
        <dbReference type="ARBA" id="ARBA00022676"/>
    </source>
</evidence>
<dbReference type="Gene3D" id="2.30.30.40">
    <property type="entry name" value="SH3 Domains"/>
    <property type="match status" value="1"/>
</dbReference>
<keyword evidence="9" id="KW-0333">Golgi apparatus</keyword>
<dbReference type="SUPFAM" id="SSF50044">
    <property type="entry name" value="SH3-domain"/>
    <property type="match status" value="1"/>
</dbReference>
<evidence type="ECO:0000256" key="1">
    <source>
        <dbReference type="ARBA" id="ARBA00004323"/>
    </source>
</evidence>
<evidence type="ECO:0000256" key="2">
    <source>
        <dbReference type="ARBA" id="ARBA00008661"/>
    </source>
</evidence>
<dbReference type="SMART" id="SM00326">
    <property type="entry name" value="SH3"/>
    <property type="match status" value="1"/>
</dbReference>
<keyword evidence="6" id="KW-0812">Transmembrane</keyword>
<evidence type="ECO:0000256" key="8">
    <source>
        <dbReference type="ARBA" id="ARBA00022989"/>
    </source>
</evidence>
<keyword evidence="5" id="KW-0808">Transferase</keyword>
<keyword evidence="7" id="KW-0735">Signal-anchor</keyword>
<evidence type="ECO:0000256" key="6">
    <source>
        <dbReference type="ARBA" id="ARBA00022692"/>
    </source>
</evidence>
<comment type="subcellular location">
    <subcellularLocation>
        <location evidence="1">Golgi apparatus membrane</location>
        <topology evidence="1">Single-pass type II membrane protein</topology>
    </subcellularLocation>
</comment>
<evidence type="ECO:0000256" key="7">
    <source>
        <dbReference type="ARBA" id="ARBA00022968"/>
    </source>
</evidence>